<dbReference type="Proteomes" id="UP000799757">
    <property type="component" value="Unassembled WGS sequence"/>
</dbReference>
<name>A0A6A6WSR6_9PLEO</name>
<evidence type="ECO:0000259" key="2">
    <source>
        <dbReference type="Pfam" id="PF01425"/>
    </source>
</evidence>
<dbReference type="Pfam" id="PF01425">
    <property type="entry name" value="Amidase"/>
    <property type="match status" value="1"/>
</dbReference>
<dbReference type="Gene3D" id="3.90.1300.10">
    <property type="entry name" value="Amidase signature (AS) domain"/>
    <property type="match status" value="1"/>
</dbReference>
<dbReference type="SUPFAM" id="SSF75304">
    <property type="entry name" value="Amidase signature (AS) enzymes"/>
    <property type="match status" value="1"/>
</dbReference>
<gene>
    <name evidence="3" type="ORF">K505DRAFT_379999</name>
</gene>
<proteinExistence type="predicted"/>
<dbReference type="AlphaFoldDB" id="A0A6A6WSR6"/>
<keyword evidence="1" id="KW-0732">Signal</keyword>
<accession>A0A6A6WSR6</accession>
<protein>
    <submittedName>
        <fullName evidence="3">Amidase</fullName>
    </submittedName>
</protein>
<keyword evidence="4" id="KW-1185">Reference proteome</keyword>
<reference evidence="3" key="1">
    <citation type="journal article" date="2020" name="Stud. Mycol.">
        <title>101 Dothideomycetes genomes: a test case for predicting lifestyles and emergence of pathogens.</title>
        <authorList>
            <person name="Haridas S."/>
            <person name="Albert R."/>
            <person name="Binder M."/>
            <person name="Bloem J."/>
            <person name="Labutti K."/>
            <person name="Salamov A."/>
            <person name="Andreopoulos B."/>
            <person name="Baker S."/>
            <person name="Barry K."/>
            <person name="Bills G."/>
            <person name="Bluhm B."/>
            <person name="Cannon C."/>
            <person name="Castanera R."/>
            <person name="Culley D."/>
            <person name="Daum C."/>
            <person name="Ezra D."/>
            <person name="Gonzalez J."/>
            <person name="Henrissat B."/>
            <person name="Kuo A."/>
            <person name="Liang C."/>
            <person name="Lipzen A."/>
            <person name="Lutzoni F."/>
            <person name="Magnuson J."/>
            <person name="Mondo S."/>
            <person name="Nolan M."/>
            <person name="Ohm R."/>
            <person name="Pangilinan J."/>
            <person name="Park H.-J."/>
            <person name="Ramirez L."/>
            <person name="Alfaro M."/>
            <person name="Sun H."/>
            <person name="Tritt A."/>
            <person name="Yoshinaga Y."/>
            <person name="Zwiers L.-H."/>
            <person name="Turgeon B."/>
            <person name="Goodwin S."/>
            <person name="Spatafora J."/>
            <person name="Crous P."/>
            <person name="Grigoriev I."/>
        </authorList>
    </citation>
    <scope>NUCLEOTIDE SEQUENCE</scope>
    <source>
        <strain evidence="3">CBS 109.77</strain>
    </source>
</reference>
<dbReference type="OrthoDB" id="566138at2759"/>
<feature type="domain" description="Amidase" evidence="2">
    <location>
        <begin position="59"/>
        <end position="520"/>
    </location>
</feature>
<dbReference type="InterPro" id="IPR036928">
    <property type="entry name" value="AS_sf"/>
</dbReference>
<dbReference type="PANTHER" id="PTHR42678">
    <property type="entry name" value="AMIDASE"/>
    <property type="match status" value="1"/>
</dbReference>
<dbReference type="PANTHER" id="PTHR42678:SF34">
    <property type="entry name" value="OS04G0183300 PROTEIN"/>
    <property type="match status" value="1"/>
</dbReference>
<dbReference type="EMBL" id="MU002399">
    <property type="protein sequence ID" value="KAF2786837.1"/>
    <property type="molecule type" value="Genomic_DNA"/>
</dbReference>
<dbReference type="InterPro" id="IPR023631">
    <property type="entry name" value="Amidase_dom"/>
</dbReference>
<evidence type="ECO:0000313" key="3">
    <source>
        <dbReference type="EMBL" id="KAF2786837.1"/>
    </source>
</evidence>
<organism evidence="3 4">
    <name type="scientific">Melanomma pulvis-pyrius CBS 109.77</name>
    <dbReference type="NCBI Taxonomy" id="1314802"/>
    <lineage>
        <taxon>Eukaryota</taxon>
        <taxon>Fungi</taxon>
        <taxon>Dikarya</taxon>
        <taxon>Ascomycota</taxon>
        <taxon>Pezizomycotina</taxon>
        <taxon>Dothideomycetes</taxon>
        <taxon>Pleosporomycetidae</taxon>
        <taxon>Pleosporales</taxon>
        <taxon>Melanommataceae</taxon>
        <taxon>Melanomma</taxon>
    </lineage>
</organism>
<evidence type="ECO:0000256" key="1">
    <source>
        <dbReference type="SAM" id="SignalP"/>
    </source>
</evidence>
<evidence type="ECO:0000313" key="4">
    <source>
        <dbReference type="Proteomes" id="UP000799757"/>
    </source>
</evidence>
<sequence>MGLGRWVVFAPVIGLFASFAAARPITPCTPSQPELPPLINATISALVKGLQSKQFTSVDLVEAYIRRIHEVNSALHAVIEVNCDALDLAAQLDAERADGQIRGPLHGIPILIKNNIATKDGMNTTSGSYALLKSTVPEDSTIARKLREAGAILLGKTNLSQWAYYRSSNSTSGWSALGGQTYGAYYRDQDPNGSSSGSAVASSLGLAAGSIGTETDGSIVLPSSWGNVVGIKPTVGLTSRSLVIPISEHLDTVGPISTNVKDGAIILQAIAGFDAKDNYTSAIPNHGVIPDYVAACNYYALAGARIGIPRSAMALRATQISTYGPQVQIFDKAVSIMRDAGAVIVENSDFTAAAELLNSTVEGLVTNADFIVGLSRYFNQLVENPENVTSLEDVRQFTQSFGLEDYPNRDTKVWDDALFEQRWNNTDPRFWEAYMELLYYGGEGGLLGAIERDNLDAIIMPANGSPIFAAGAGAPVISVPLGFYAADTTVVKNDRGMPFVAPGIPFGISFMGARFSEAKLIGLAYAYEQRTRVRDRGKLIIEPTTELRDVLASY</sequence>
<feature type="signal peptide" evidence="1">
    <location>
        <begin position="1"/>
        <end position="22"/>
    </location>
</feature>
<feature type="chain" id="PRO_5025437563" evidence="1">
    <location>
        <begin position="23"/>
        <end position="554"/>
    </location>
</feature>